<dbReference type="PANTHER" id="PTHR21064:SF6">
    <property type="entry name" value="AMINOGLYCOSIDE PHOSPHOTRANSFERASE DOMAIN-CONTAINING PROTEIN"/>
    <property type="match status" value="1"/>
</dbReference>
<dbReference type="AlphaFoldDB" id="A0A366IDX9"/>
<dbReference type="Gene3D" id="3.30.200.20">
    <property type="entry name" value="Phosphorylase Kinase, domain 1"/>
    <property type="match status" value="1"/>
</dbReference>
<dbReference type="SUPFAM" id="SSF56112">
    <property type="entry name" value="Protein kinase-like (PK-like)"/>
    <property type="match status" value="1"/>
</dbReference>
<evidence type="ECO:0000259" key="3">
    <source>
        <dbReference type="Pfam" id="PF01636"/>
    </source>
</evidence>
<organism evidence="4 5">
    <name type="scientific">Brevibacterium celere</name>
    <dbReference type="NCBI Taxonomy" id="225845"/>
    <lineage>
        <taxon>Bacteria</taxon>
        <taxon>Bacillati</taxon>
        <taxon>Actinomycetota</taxon>
        <taxon>Actinomycetes</taxon>
        <taxon>Micrococcales</taxon>
        <taxon>Brevibacteriaceae</taxon>
        <taxon>Brevibacterium</taxon>
    </lineage>
</organism>
<keyword evidence="4" id="KW-0808">Transferase</keyword>
<evidence type="ECO:0000256" key="1">
    <source>
        <dbReference type="ARBA" id="ARBA00038240"/>
    </source>
</evidence>
<gene>
    <name evidence="4" type="ORF">DFO65_11318</name>
</gene>
<keyword evidence="4" id="KW-0418">Kinase</keyword>
<protein>
    <submittedName>
        <fullName evidence="4">Ser/Thr protein kinase RdoA (MazF antagonist)</fullName>
    </submittedName>
</protein>
<comment type="caution">
    <text evidence="4">The sequence shown here is derived from an EMBL/GenBank/DDBJ whole genome shotgun (WGS) entry which is preliminary data.</text>
</comment>
<dbReference type="RefSeq" id="WP_113905256.1">
    <property type="nucleotide sequence ID" value="NZ_QNSB01000013.1"/>
</dbReference>
<evidence type="ECO:0000313" key="4">
    <source>
        <dbReference type="EMBL" id="RBP69320.1"/>
    </source>
</evidence>
<dbReference type="EMBL" id="QNSB01000013">
    <property type="protein sequence ID" value="RBP69320.1"/>
    <property type="molecule type" value="Genomic_DNA"/>
</dbReference>
<dbReference type="Gene3D" id="3.90.1200.10">
    <property type="match status" value="1"/>
</dbReference>
<dbReference type="InterPro" id="IPR011009">
    <property type="entry name" value="Kinase-like_dom_sf"/>
</dbReference>
<evidence type="ECO:0000313" key="5">
    <source>
        <dbReference type="Proteomes" id="UP000253509"/>
    </source>
</evidence>
<proteinExistence type="inferred from homology"/>
<sequence>MTAAELAREALSAYALPTDLELRLLKQRENSVFALHHDGVDYVLRLHRQGYHSDEELDQELEFVRALRTRGVRVPRFLPTTSGDRFTVVGRAHPAGAHQVDLQRFIVNAGNFGDELSAFHGTADLDPEDFGRLGELIAEVHDATVASGFTVEDSRPRWDVEGLVGENALWGDPLRAAEAAPGCDETTRQTLAEAIALIRRTLDDYGHRPHRFGPIHADLTPENVLRTTDGLILIDFDDFAAGWHLFDLATALYFYTRHPRADDFRRALFAGYQRHRMLEAADFTAFPALLVARGLTYLGWAAERRGEPAAEFHLGEVLPHLLDLARSLLSSTAGPAAAHPGPAVAQHDSSDPATANPDSTGAHE</sequence>
<dbReference type="GO" id="GO:0009088">
    <property type="term" value="P:threonine biosynthetic process"/>
    <property type="evidence" value="ECO:0007669"/>
    <property type="project" value="TreeGrafter"/>
</dbReference>
<feature type="compositionally biased region" description="Polar residues" evidence="2">
    <location>
        <begin position="351"/>
        <end position="364"/>
    </location>
</feature>
<dbReference type="GO" id="GO:0004413">
    <property type="term" value="F:homoserine kinase activity"/>
    <property type="evidence" value="ECO:0007669"/>
    <property type="project" value="TreeGrafter"/>
</dbReference>
<dbReference type="Proteomes" id="UP000253509">
    <property type="component" value="Unassembled WGS sequence"/>
</dbReference>
<feature type="region of interest" description="Disordered" evidence="2">
    <location>
        <begin position="333"/>
        <end position="364"/>
    </location>
</feature>
<feature type="compositionally biased region" description="Low complexity" evidence="2">
    <location>
        <begin position="333"/>
        <end position="345"/>
    </location>
</feature>
<evidence type="ECO:0000256" key="2">
    <source>
        <dbReference type="SAM" id="MobiDB-lite"/>
    </source>
</evidence>
<dbReference type="PANTHER" id="PTHR21064">
    <property type="entry name" value="AMINOGLYCOSIDE PHOSPHOTRANSFERASE DOMAIN-CONTAINING PROTEIN-RELATED"/>
    <property type="match status" value="1"/>
</dbReference>
<accession>A0A366IDX9</accession>
<feature type="domain" description="Aminoglycoside phosphotransferase" evidence="3">
    <location>
        <begin position="26"/>
        <end position="276"/>
    </location>
</feature>
<keyword evidence="5" id="KW-1185">Reference proteome</keyword>
<reference evidence="4 5" key="1">
    <citation type="submission" date="2018-06" db="EMBL/GenBank/DDBJ databases">
        <title>Freshwater and sediment microbial communities from various areas in North America, analyzing microbe dynamics in response to fracking.</title>
        <authorList>
            <person name="Lamendella R."/>
        </authorList>
    </citation>
    <scope>NUCLEOTIDE SEQUENCE [LARGE SCALE GENOMIC DNA]</scope>
    <source>
        <strain evidence="4 5">3b_TX</strain>
    </source>
</reference>
<dbReference type="InterPro" id="IPR002575">
    <property type="entry name" value="Aminoglycoside_PTrfase"/>
</dbReference>
<comment type="similarity">
    <text evidence="1">Belongs to the pseudomonas-type ThrB family.</text>
</comment>
<name>A0A366IDX9_9MICO</name>
<dbReference type="Pfam" id="PF01636">
    <property type="entry name" value="APH"/>
    <property type="match status" value="1"/>
</dbReference>
<dbReference type="InterPro" id="IPR050249">
    <property type="entry name" value="Pseudomonas-type_ThrB"/>
</dbReference>